<feature type="domain" description="Glycosyl hydrolase family 13 catalytic" evidence="12">
    <location>
        <begin position="157"/>
        <end position="534"/>
    </location>
</feature>
<dbReference type="InterPro" id="IPR014756">
    <property type="entry name" value="Ig_E-set"/>
</dbReference>
<dbReference type="RefSeq" id="WP_074538619.1">
    <property type="nucleotide sequence ID" value="NZ_FNBD01000007.1"/>
</dbReference>
<reference evidence="14" key="1">
    <citation type="submission" date="2016-10" db="EMBL/GenBank/DDBJ databases">
        <authorList>
            <person name="Varghese N."/>
            <person name="Submissions S."/>
        </authorList>
    </citation>
    <scope>NUCLEOTIDE SEQUENCE [LARGE SCALE GENOMIC DNA]</scope>
    <source>
        <strain evidence="14">DSM 24729</strain>
    </source>
</reference>
<protein>
    <recommendedName>
        <fullName evidence="10">1,4-alpha-glucan branching enzyme GlgB</fullName>
        <ecNumber evidence="10">2.4.1.18</ecNumber>
    </recommendedName>
    <alternativeName>
        <fullName evidence="10">1,4-alpha-D-glucan:1,4-alpha-D-glucan 6-glucosyl-transferase</fullName>
    </alternativeName>
    <alternativeName>
        <fullName evidence="10">Alpha-(1-&gt;4)-glucan branching enzyme</fullName>
    </alternativeName>
    <alternativeName>
        <fullName evidence="10">Glycogen branching enzyme</fullName>
        <shortName evidence="10">BE</shortName>
    </alternativeName>
</protein>
<dbReference type="NCBIfam" id="NF008967">
    <property type="entry name" value="PRK12313.1"/>
    <property type="match status" value="1"/>
</dbReference>
<evidence type="ECO:0000256" key="9">
    <source>
        <dbReference type="ARBA" id="ARBA00023277"/>
    </source>
</evidence>
<dbReference type="EC" id="2.4.1.18" evidence="10"/>
<dbReference type="Pfam" id="PF02806">
    <property type="entry name" value="Alpha-amylase_C"/>
    <property type="match status" value="1"/>
</dbReference>
<dbReference type="GO" id="GO:0004553">
    <property type="term" value="F:hydrolase activity, hydrolyzing O-glycosyl compounds"/>
    <property type="evidence" value="ECO:0007669"/>
    <property type="project" value="InterPro"/>
</dbReference>
<dbReference type="InterPro" id="IPR006048">
    <property type="entry name" value="A-amylase/branching_C"/>
</dbReference>
<dbReference type="EMBL" id="FNBD01000007">
    <property type="protein sequence ID" value="SDF08107.1"/>
    <property type="molecule type" value="Genomic_DNA"/>
</dbReference>
<dbReference type="InterPro" id="IPR013780">
    <property type="entry name" value="Glyco_hydro_b"/>
</dbReference>
<name>A0A1G7I5V7_9FLAO</name>
<dbReference type="InterPro" id="IPR037439">
    <property type="entry name" value="Branching_enzy"/>
</dbReference>
<keyword evidence="6 10" id="KW-0328">Glycosyltransferase</keyword>
<evidence type="ECO:0000256" key="5">
    <source>
        <dbReference type="ARBA" id="ARBA00022600"/>
    </source>
</evidence>
<dbReference type="Gene3D" id="2.60.40.1180">
    <property type="entry name" value="Golgi alpha-mannosidase II"/>
    <property type="match status" value="1"/>
</dbReference>
<organism evidence="13 14">
    <name type="scientific">Cellulophaga baltica</name>
    <dbReference type="NCBI Taxonomy" id="76594"/>
    <lineage>
        <taxon>Bacteria</taxon>
        <taxon>Pseudomonadati</taxon>
        <taxon>Bacteroidota</taxon>
        <taxon>Flavobacteriia</taxon>
        <taxon>Flavobacteriales</taxon>
        <taxon>Flavobacteriaceae</taxon>
        <taxon>Cellulophaga</taxon>
    </lineage>
</organism>
<keyword evidence="5 10" id="KW-0321">Glycogen metabolism</keyword>
<dbReference type="InterPro" id="IPR004193">
    <property type="entry name" value="Glyco_hydro_13_N"/>
</dbReference>
<dbReference type="SUPFAM" id="SSF51445">
    <property type="entry name" value="(Trans)glycosidases"/>
    <property type="match status" value="1"/>
</dbReference>
<dbReference type="FunFam" id="2.60.40.1180:FF:000002">
    <property type="entry name" value="1,4-alpha-glucan branching enzyme GlgB"/>
    <property type="match status" value="1"/>
</dbReference>
<evidence type="ECO:0000256" key="8">
    <source>
        <dbReference type="ARBA" id="ARBA00023056"/>
    </source>
</evidence>
<keyword evidence="14" id="KW-1185">Reference proteome</keyword>
<evidence type="ECO:0000256" key="3">
    <source>
        <dbReference type="ARBA" id="ARBA00004964"/>
    </source>
</evidence>
<comment type="pathway">
    <text evidence="3 10">Glycan biosynthesis; glycogen biosynthesis.</text>
</comment>
<evidence type="ECO:0000256" key="4">
    <source>
        <dbReference type="ARBA" id="ARBA00009000"/>
    </source>
</evidence>
<dbReference type="Pfam" id="PF00128">
    <property type="entry name" value="Alpha-amylase"/>
    <property type="match status" value="2"/>
</dbReference>
<dbReference type="eggNOG" id="COG0296">
    <property type="taxonomic scope" value="Bacteria"/>
</dbReference>
<dbReference type="Gene3D" id="3.20.20.80">
    <property type="entry name" value="Glycosidases"/>
    <property type="match status" value="1"/>
</dbReference>
<evidence type="ECO:0000313" key="14">
    <source>
        <dbReference type="Proteomes" id="UP000182114"/>
    </source>
</evidence>
<proteinExistence type="inferred from homology"/>
<dbReference type="CDD" id="cd02855">
    <property type="entry name" value="E_set_GBE_prok_N"/>
    <property type="match status" value="1"/>
</dbReference>
<dbReference type="Gene3D" id="2.60.40.10">
    <property type="entry name" value="Immunoglobulins"/>
    <property type="match status" value="1"/>
</dbReference>
<dbReference type="InterPro" id="IPR013783">
    <property type="entry name" value="Ig-like_fold"/>
</dbReference>
<dbReference type="InterPro" id="IPR017853">
    <property type="entry name" value="GH"/>
</dbReference>
<keyword evidence="7 10" id="KW-0808">Transferase</keyword>
<evidence type="ECO:0000256" key="1">
    <source>
        <dbReference type="ARBA" id="ARBA00000826"/>
    </source>
</evidence>
<dbReference type="UniPathway" id="UPA00164"/>
<dbReference type="SMART" id="SM00642">
    <property type="entry name" value="Aamy"/>
    <property type="match status" value="1"/>
</dbReference>
<dbReference type="SUPFAM" id="SSF51011">
    <property type="entry name" value="Glycosyl hydrolase domain"/>
    <property type="match status" value="1"/>
</dbReference>
<comment type="subunit">
    <text evidence="10">Monomer.</text>
</comment>
<evidence type="ECO:0000256" key="11">
    <source>
        <dbReference type="PIRSR" id="PIRSR000463-1"/>
    </source>
</evidence>
<dbReference type="GO" id="GO:0003844">
    <property type="term" value="F:1,4-alpha-glucan branching enzyme activity"/>
    <property type="evidence" value="ECO:0007669"/>
    <property type="project" value="UniProtKB-UniRule"/>
</dbReference>
<dbReference type="HAMAP" id="MF_00685">
    <property type="entry name" value="GlgB"/>
    <property type="match status" value="1"/>
</dbReference>
<dbReference type="CDD" id="cd11322">
    <property type="entry name" value="AmyAc_Glg_BE"/>
    <property type="match status" value="1"/>
</dbReference>
<dbReference type="PANTHER" id="PTHR43651:SF3">
    <property type="entry name" value="1,4-ALPHA-GLUCAN-BRANCHING ENZYME"/>
    <property type="match status" value="1"/>
</dbReference>
<feature type="active site" description="Proton donor" evidence="10 11">
    <location>
        <position position="367"/>
    </location>
</feature>
<feature type="active site" description="Nucleophile" evidence="10 11">
    <location>
        <position position="314"/>
    </location>
</feature>
<dbReference type="PIRSF" id="PIRSF000463">
    <property type="entry name" value="GlgB"/>
    <property type="match status" value="1"/>
</dbReference>
<dbReference type="NCBIfam" id="TIGR01515">
    <property type="entry name" value="branching_enzym"/>
    <property type="match status" value="1"/>
</dbReference>
<evidence type="ECO:0000256" key="10">
    <source>
        <dbReference type="HAMAP-Rule" id="MF_00685"/>
    </source>
</evidence>
<comment type="similarity">
    <text evidence="4 10">Belongs to the glycosyl hydrolase 13 family. GlgB subfamily.</text>
</comment>
<dbReference type="PANTHER" id="PTHR43651">
    <property type="entry name" value="1,4-ALPHA-GLUCAN-BRANCHING ENZYME"/>
    <property type="match status" value="1"/>
</dbReference>
<dbReference type="SUPFAM" id="SSF81296">
    <property type="entry name" value="E set domains"/>
    <property type="match status" value="1"/>
</dbReference>
<keyword evidence="9 10" id="KW-0119">Carbohydrate metabolism</keyword>
<dbReference type="FunFam" id="3.20.20.80:FF:000003">
    <property type="entry name" value="1,4-alpha-glucan branching enzyme GlgB"/>
    <property type="match status" value="1"/>
</dbReference>
<evidence type="ECO:0000256" key="7">
    <source>
        <dbReference type="ARBA" id="ARBA00022679"/>
    </source>
</evidence>
<keyword evidence="8 10" id="KW-0320">Glycogen biosynthesis</keyword>
<dbReference type="Proteomes" id="UP000182114">
    <property type="component" value="Unassembled WGS sequence"/>
</dbReference>
<evidence type="ECO:0000259" key="12">
    <source>
        <dbReference type="SMART" id="SM00642"/>
    </source>
</evidence>
<dbReference type="Pfam" id="PF02922">
    <property type="entry name" value="CBM_48"/>
    <property type="match status" value="1"/>
</dbReference>
<dbReference type="GO" id="GO:0005829">
    <property type="term" value="C:cytosol"/>
    <property type="evidence" value="ECO:0007669"/>
    <property type="project" value="TreeGrafter"/>
</dbReference>
<accession>A0A1G7I5V7</accession>
<dbReference type="InterPro" id="IPR006407">
    <property type="entry name" value="GlgB"/>
</dbReference>
<dbReference type="InterPro" id="IPR044143">
    <property type="entry name" value="GlgB_N_E_set_prok"/>
</dbReference>
<evidence type="ECO:0000256" key="2">
    <source>
        <dbReference type="ARBA" id="ARBA00002953"/>
    </source>
</evidence>
<dbReference type="AlphaFoldDB" id="A0A1G7I5V7"/>
<evidence type="ECO:0000256" key="6">
    <source>
        <dbReference type="ARBA" id="ARBA00022676"/>
    </source>
</evidence>
<sequence length="631" mass="72763">MPNVAVHSLFTEFDINLFKAGKHFKLYEKLGSHPITVAGIDGTYFAVWAPTANSVSVIGDFNSWQVGGHELNVRWDDSGIWEGFIPGIQKGALYKYNIRSNNFGISTEKADPFARFCEKPPKTGSVVWGGDYSWQDKAWMGYRKDKNGLDKPYSVYEVHLGSWRRKADNQFLSYLDLAEELVQYVKEMNFTHVEFMPIMEYPYDPSWGYQLTGYFAPTSRFGNPEEFKVLIDKLHQNDIGVILDWVPSHFPEDAHGLGFFDGSHLYEHPDRRKGYHPDWKSLIFNYGRNEVRAYLISNAMFWMDQFHVDALRVDAVASMIYLDYSREEGEWEPNIYGNNENLDAISFLKEMNQQLYASFDGIQTIAEESTAFSGVSRPVDLGGLGFGMKWMMGWMHDTLEYFKKESIYRKHHQNDITFSLTYAFSENFMLPFSHDEVVYGKKSLLDRMPGDEWQRFANLRLLFGYMFTHPGTNLIFMGGEFGQSSEWNFERSLDWHLTQYDFHSGIQSTVKDLNTLYKNYPALYEKQFSADGFEWIDYGDGENSVLAYIRKGHDAENDVIVICNFTPVQRENYRIGVPKATKLKEIFNSDAKKYGGSGVLNSKIKTDKIPSHGYKNSIEITLPPLGIVILQ</sequence>
<dbReference type="InterPro" id="IPR006047">
    <property type="entry name" value="GH13_cat_dom"/>
</dbReference>
<gene>
    <name evidence="10" type="primary">glgB</name>
    <name evidence="13" type="ORF">SAMN04487992_10767</name>
</gene>
<dbReference type="GO" id="GO:0005978">
    <property type="term" value="P:glycogen biosynthetic process"/>
    <property type="evidence" value="ECO:0007669"/>
    <property type="project" value="UniProtKB-UniRule"/>
</dbReference>
<dbReference type="GO" id="GO:0043169">
    <property type="term" value="F:cation binding"/>
    <property type="evidence" value="ECO:0007669"/>
    <property type="project" value="InterPro"/>
</dbReference>
<comment type="function">
    <text evidence="2 10">Catalyzes the formation of the alpha-1,6-glucosidic linkages in glycogen by scission of a 1,4-alpha-linked oligosaccharide from growing alpha-1,4-glucan chains and the subsequent attachment of the oligosaccharide to the alpha-1,6 position.</text>
</comment>
<dbReference type="NCBIfam" id="NF003811">
    <property type="entry name" value="PRK05402.1"/>
    <property type="match status" value="1"/>
</dbReference>
<comment type="catalytic activity">
    <reaction evidence="1 10">
        <text>Transfers a segment of a (1-&gt;4)-alpha-D-glucan chain to a primary hydroxy group in a similar glucan chain.</text>
        <dbReference type="EC" id="2.4.1.18"/>
    </reaction>
</comment>
<evidence type="ECO:0000313" key="13">
    <source>
        <dbReference type="EMBL" id="SDF08107.1"/>
    </source>
</evidence>